<dbReference type="HOGENOM" id="CLU_2002878_0_0_12"/>
<reference evidence="3 4" key="2">
    <citation type="journal article" date="2011" name="ISME J.">
        <title>RNA-seq reveals cooperative metabolic interactions between two termite-gut spirochete species in co-culture.</title>
        <authorList>
            <person name="Rosenthal A.Z."/>
            <person name="Matson E.G."/>
            <person name="Eldar A."/>
            <person name="Leadbetter J.R."/>
        </authorList>
    </citation>
    <scope>NUCLEOTIDE SEQUENCE [LARGE SCALE GENOMIC DNA]</scope>
    <source>
        <strain evidence="4">ATCC BAA-888 / DSM 13862 / ZAS-9</strain>
    </source>
</reference>
<keyword evidence="2" id="KW-0472">Membrane</keyword>
<feature type="compositionally biased region" description="Low complexity" evidence="1">
    <location>
        <begin position="61"/>
        <end position="80"/>
    </location>
</feature>
<feature type="region of interest" description="Disordered" evidence="1">
    <location>
        <begin position="29"/>
        <end position="93"/>
    </location>
</feature>
<name>F5YDR8_LEAAZ</name>
<keyword evidence="2" id="KW-1133">Transmembrane helix</keyword>
<reference evidence="4" key="1">
    <citation type="submission" date="2009-12" db="EMBL/GenBank/DDBJ databases">
        <title>Complete sequence of Treponema azotonutricium strain ZAS-9.</title>
        <authorList>
            <person name="Tetu S.G."/>
            <person name="Matson E."/>
            <person name="Ren Q."/>
            <person name="Seshadri R."/>
            <person name="Elbourne L."/>
            <person name="Hassan K.A."/>
            <person name="Durkin A."/>
            <person name="Radune D."/>
            <person name="Mohamoud Y."/>
            <person name="Shay R."/>
            <person name="Jin S."/>
            <person name="Zhang X."/>
            <person name="Lucey K."/>
            <person name="Ballor N.R."/>
            <person name="Ottesen E."/>
            <person name="Rosenthal R."/>
            <person name="Allen A."/>
            <person name="Leadbetter J.R."/>
            <person name="Paulsen I.T."/>
        </authorList>
    </citation>
    <scope>NUCLEOTIDE SEQUENCE [LARGE SCALE GENOMIC DNA]</scope>
    <source>
        <strain evidence="4">ATCC BAA-888 / DSM 13862 / ZAS-9</strain>
    </source>
</reference>
<evidence type="ECO:0000256" key="1">
    <source>
        <dbReference type="SAM" id="MobiDB-lite"/>
    </source>
</evidence>
<dbReference type="RefSeq" id="WP_015712837.1">
    <property type="nucleotide sequence ID" value="NC_015577.1"/>
</dbReference>
<keyword evidence="4" id="KW-1185">Reference proteome</keyword>
<dbReference type="STRING" id="545695.TREAZ_2696"/>
<keyword evidence="2" id="KW-0812">Transmembrane</keyword>
<evidence type="ECO:0000313" key="4">
    <source>
        <dbReference type="Proteomes" id="UP000009222"/>
    </source>
</evidence>
<sequence length="124" mass="13523">MFDFITDNIFILIPVAIFVGIRILEARRKQQEAANPKPPPVQIEEEPPPPVKKKKPRKAAAPKAAVPGLAASSAPASPAPDFQRPGVYRTEPLGKPFPENLDYLPPLQRALILSEIFGPPKGLD</sequence>
<dbReference type="InParanoid" id="F5YDR8"/>
<dbReference type="AlphaFoldDB" id="F5YDR8"/>
<protein>
    <submittedName>
        <fullName evidence="3">Uncharacterized protein</fullName>
    </submittedName>
</protein>
<dbReference type="Proteomes" id="UP000009222">
    <property type="component" value="Chromosome"/>
</dbReference>
<gene>
    <name evidence="3" type="ordered locus">TREAZ_2696</name>
</gene>
<feature type="compositionally biased region" description="Basic residues" evidence="1">
    <location>
        <begin position="51"/>
        <end position="60"/>
    </location>
</feature>
<proteinExistence type="predicted"/>
<feature type="transmembrane region" description="Helical" evidence="2">
    <location>
        <begin position="6"/>
        <end position="24"/>
    </location>
</feature>
<dbReference type="EMBL" id="CP001841">
    <property type="protein sequence ID" value="AEF83360.1"/>
    <property type="molecule type" value="Genomic_DNA"/>
</dbReference>
<accession>F5YDR8</accession>
<organism evidence="3 4">
    <name type="scientific">Leadbettera azotonutricia (strain ATCC BAA-888 / DSM 13862 / ZAS-9)</name>
    <name type="common">Treponema azotonutricium</name>
    <dbReference type="NCBI Taxonomy" id="545695"/>
    <lineage>
        <taxon>Bacteria</taxon>
        <taxon>Pseudomonadati</taxon>
        <taxon>Spirochaetota</taxon>
        <taxon>Spirochaetia</taxon>
        <taxon>Spirochaetales</taxon>
        <taxon>Breznakiellaceae</taxon>
        <taxon>Leadbettera</taxon>
    </lineage>
</organism>
<evidence type="ECO:0000256" key="2">
    <source>
        <dbReference type="SAM" id="Phobius"/>
    </source>
</evidence>
<evidence type="ECO:0000313" key="3">
    <source>
        <dbReference type="EMBL" id="AEF83360.1"/>
    </source>
</evidence>
<dbReference type="KEGG" id="taz:TREAZ_2696"/>